<dbReference type="PROSITE" id="PS51257">
    <property type="entry name" value="PROKAR_LIPOPROTEIN"/>
    <property type="match status" value="1"/>
</dbReference>
<dbReference type="Proteomes" id="UP001267426">
    <property type="component" value="Unassembled WGS sequence"/>
</dbReference>
<keyword evidence="3" id="KW-1185">Reference proteome</keyword>
<feature type="compositionally biased region" description="Basic and acidic residues" evidence="1">
    <location>
        <begin position="29"/>
        <end position="39"/>
    </location>
</feature>
<feature type="compositionally biased region" description="Pro residues" evidence="1">
    <location>
        <begin position="61"/>
        <end position="85"/>
    </location>
</feature>
<evidence type="ECO:0000313" key="2">
    <source>
        <dbReference type="EMBL" id="MDT0632471.1"/>
    </source>
</evidence>
<evidence type="ECO:0000256" key="1">
    <source>
        <dbReference type="SAM" id="MobiDB-lite"/>
    </source>
</evidence>
<name>A0ABU3BT54_9BACT</name>
<organism evidence="2 3">
    <name type="scientific">Rubrivirga litoralis</name>
    <dbReference type="NCBI Taxonomy" id="3075598"/>
    <lineage>
        <taxon>Bacteria</taxon>
        <taxon>Pseudomonadati</taxon>
        <taxon>Rhodothermota</taxon>
        <taxon>Rhodothermia</taxon>
        <taxon>Rhodothermales</taxon>
        <taxon>Rubricoccaceae</taxon>
        <taxon>Rubrivirga</taxon>
    </lineage>
</organism>
<gene>
    <name evidence="2" type="ORF">RM540_11990</name>
</gene>
<dbReference type="RefSeq" id="WP_311664377.1">
    <property type="nucleotide sequence ID" value="NZ_JAVRHT010000029.1"/>
</dbReference>
<dbReference type="EMBL" id="JAVRHT010000029">
    <property type="protein sequence ID" value="MDT0632471.1"/>
    <property type="molecule type" value="Genomic_DNA"/>
</dbReference>
<reference evidence="2 3" key="1">
    <citation type="submission" date="2023-09" db="EMBL/GenBank/DDBJ databases">
        <authorList>
            <person name="Rey-Velasco X."/>
        </authorList>
    </citation>
    <scope>NUCLEOTIDE SEQUENCE [LARGE SCALE GENOMIC DNA]</scope>
    <source>
        <strain evidence="2 3">F394</strain>
    </source>
</reference>
<feature type="compositionally biased region" description="Low complexity" evidence="1">
    <location>
        <begin position="50"/>
        <end position="60"/>
    </location>
</feature>
<evidence type="ECO:0000313" key="3">
    <source>
        <dbReference type="Proteomes" id="UP001267426"/>
    </source>
</evidence>
<proteinExistence type="predicted"/>
<feature type="region of interest" description="Disordered" evidence="1">
    <location>
        <begin position="19"/>
        <end position="90"/>
    </location>
</feature>
<comment type="caution">
    <text evidence="2">The sequence shown here is derived from an EMBL/GenBank/DDBJ whole genome shotgun (WGS) entry which is preliminary data.</text>
</comment>
<sequence>MGRLPLAVFLLVAGCGVEPPEPPATAPPHDVRPALREGRAAPVVFDTTEPPEVVVRIPEVPDAPTPRGPQPSPRPEPPPPAPPGGGPSGSCDVRATEGYCFAYTGAGWTPRAARANCAGAPAAAFEPGACPLAERIATCAFRRPSEPDREILYTYYAPADLVLVEIACPGTFTVVGRD</sequence>
<accession>A0ABU3BT54</accession>
<protein>
    <submittedName>
        <fullName evidence="2">Uncharacterized protein</fullName>
    </submittedName>
</protein>